<feature type="compositionally biased region" description="Low complexity" evidence="1">
    <location>
        <begin position="295"/>
        <end position="307"/>
    </location>
</feature>
<accession>A0A9P6KTF2</accession>
<gene>
    <name evidence="3" type="ORF">PMIN01_05473</name>
</gene>
<evidence type="ECO:0000313" key="3">
    <source>
        <dbReference type="EMBL" id="KAF9737694.1"/>
    </source>
</evidence>
<dbReference type="Proteomes" id="UP000756921">
    <property type="component" value="Unassembled WGS sequence"/>
</dbReference>
<keyword evidence="4" id="KW-1185">Reference proteome</keyword>
<dbReference type="EMBL" id="WJXW01000004">
    <property type="protein sequence ID" value="KAF9737694.1"/>
    <property type="molecule type" value="Genomic_DNA"/>
</dbReference>
<feature type="compositionally biased region" description="Polar residues" evidence="1">
    <location>
        <begin position="631"/>
        <end position="647"/>
    </location>
</feature>
<evidence type="ECO:0000256" key="1">
    <source>
        <dbReference type="SAM" id="MobiDB-lite"/>
    </source>
</evidence>
<evidence type="ECO:0000313" key="4">
    <source>
        <dbReference type="Proteomes" id="UP000756921"/>
    </source>
</evidence>
<feature type="region of interest" description="Disordered" evidence="1">
    <location>
        <begin position="286"/>
        <end position="345"/>
    </location>
</feature>
<feature type="compositionally biased region" description="Polar residues" evidence="1">
    <location>
        <begin position="608"/>
        <end position="618"/>
    </location>
</feature>
<feature type="region of interest" description="Disordered" evidence="1">
    <location>
        <begin position="518"/>
        <end position="662"/>
    </location>
</feature>
<dbReference type="AlphaFoldDB" id="A0A9P6KTF2"/>
<feature type="transmembrane region" description="Helical" evidence="2">
    <location>
        <begin position="6"/>
        <end position="28"/>
    </location>
</feature>
<evidence type="ECO:0000256" key="2">
    <source>
        <dbReference type="SAM" id="Phobius"/>
    </source>
</evidence>
<sequence length="662" mass="74492">MSTATLAVTISLAAIFGAALLWIAIYHLHKYIHRECCKIRDFFTSLVWTEPKQEDYAHERGEPNLRHSTPEEWMREEERHRVSELEWERAERDVEERKREREVRKREKVRKKVEEWEDGDGTGTEGATSSMSKMYMPPSVRRHEIAQGHDGGSGQGFFLQPCIPTYVPAFVPVLQPYGTHYLPVNLPHPVLPSDPDLGVGDDGQHVDYELPPLQSYTNGTENELNSPAQPYLDTEGYLSPIVESEDEVVGASVYERPASEQPMPRTDFISINVEYPTFVRDSLEEGNNVREYSSKDGSSSSGSWSSSADEEVPRGPIPSATQRPTFHFPQMPWRTHPPNIPRSYPRQCRMPPVEPFPDDVLTYPPYANMGRNSRRTERRFVPKREWRRSPRGMVQEKDDYDYDAFPNPLPSWRLDRERRWDPRPPRARGSGCSRYRLPRQPRRRSDAAGQPVTPLSPDEVLMGSAGERMVSPAEVEEPLDTTQAPHDESGPANNIEVEEVVQHTIDDEVAPVQVNPVEKQPNLLGMPPSMAQHDPDVASQEASPPVPVEQQEAAFVDVENVETKKRASPEMEEEQVPASGLDEQPDDGTAGQETILSPAREQSEKQETSPSTIVSSLHVSAYGSVGRNDRSSGGNDSPVSGDQQEGSMGSDIISSFALEQWK</sequence>
<proteinExistence type="predicted"/>
<keyword evidence="2" id="KW-0812">Transmembrane</keyword>
<protein>
    <submittedName>
        <fullName evidence="3">Uncharacterized protein</fullName>
    </submittedName>
</protein>
<keyword evidence="2" id="KW-0472">Membrane</keyword>
<feature type="region of interest" description="Disordered" evidence="1">
    <location>
        <begin position="397"/>
        <end position="494"/>
    </location>
</feature>
<dbReference type="OrthoDB" id="3798784at2759"/>
<feature type="compositionally biased region" description="Basic and acidic residues" evidence="1">
    <location>
        <begin position="413"/>
        <end position="424"/>
    </location>
</feature>
<comment type="caution">
    <text evidence="3">The sequence shown here is derived from an EMBL/GenBank/DDBJ whole genome shotgun (WGS) entry which is preliminary data.</text>
</comment>
<reference evidence="3" key="1">
    <citation type="journal article" date="2020" name="Mol. Plant Microbe Interact.">
        <title>Genome Sequence of the Biocontrol Agent Coniothyrium minitans strain Conio (IMI 134523).</title>
        <authorList>
            <person name="Patel D."/>
            <person name="Shittu T.A."/>
            <person name="Baroncelli R."/>
            <person name="Muthumeenakshi S."/>
            <person name="Osborne T.H."/>
            <person name="Janganan T.K."/>
            <person name="Sreenivasaprasad S."/>
        </authorList>
    </citation>
    <scope>NUCLEOTIDE SEQUENCE</scope>
    <source>
        <strain evidence="3">Conio</strain>
    </source>
</reference>
<name>A0A9P6KTF2_9PLEO</name>
<keyword evidence="2" id="KW-1133">Transmembrane helix</keyword>
<organism evidence="3 4">
    <name type="scientific">Paraphaeosphaeria minitans</name>
    <dbReference type="NCBI Taxonomy" id="565426"/>
    <lineage>
        <taxon>Eukaryota</taxon>
        <taxon>Fungi</taxon>
        <taxon>Dikarya</taxon>
        <taxon>Ascomycota</taxon>
        <taxon>Pezizomycotina</taxon>
        <taxon>Dothideomycetes</taxon>
        <taxon>Pleosporomycetidae</taxon>
        <taxon>Pleosporales</taxon>
        <taxon>Massarineae</taxon>
        <taxon>Didymosphaeriaceae</taxon>
        <taxon>Paraphaeosphaeria</taxon>
    </lineage>
</organism>